<dbReference type="InterPro" id="IPR051505">
    <property type="entry name" value="C-type_lectin_domain"/>
</dbReference>
<evidence type="ECO:0000256" key="4">
    <source>
        <dbReference type="ARBA" id="ARBA00022734"/>
    </source>
</evidence>
<dbReference type="PANTHER" id="PTHR14789">
    <property type="entry name" value="CHONDROLECTIN VARIANT CHODLFDELTAE"/>
    <property type="match status" value="1"/>
</dbReference>
<keyword evidence="9" id="KW-1185">Reference proteome</keyword>
<reference evidence="8" key="1">
    <citation type="submission" date="2025-08" db="UniProtKB">
        <authorList>
            <consortium name="Ensembl"/>
        </authorList>
    </citation>
    <scope>IDENTIFICATION</scope>
</reference>
<dbReference type="Proteomes" id="UP000264800">
    <property type="component" value="Unplaced"/>
</dbReference>
<evidence type="ECO:0000259" key="7">
    <source>
        <dbReference type="PROSITE" id="PS50041"/>
    </source>
</evidence>
<dbReference type="GeneTree" id="ENSGT00830000128368"/>
<comment type="subcellular location">
    <subcellularLocation>
        <location evidence="1">Membrane</location>
        <topology evidence="1">Single-pass type I membrane protein</topology>
    </subcellularLocation>
</comment>
<dbReference type="Ensembl" id="ENSKMAT00000026452.1">
    <property type="protein sequence ID" value="ENSKMAP00000026125.1"/>
    <property type="gene ID" value="ENSKMAG00000019359.1"/>
</dbReference>
<keyword evidence="4" id="KW-0430">Lectin</keyword>
<keyword evidence="2" id="KW-0812">Transmembrane</keyword>
<proteinExistence type="predicted"/>
<evidence type="ECO:0000256" key="5">
    <source>
        <dbReference type="ARBA" id="ARBA00022989"/>
    </source>
</evidence>
<evidence type="ECO:0000256" key="2">
    <source>
        <dbReference type="ARBA" id="ARBA00022692"/>
    </source>
</evidence>
<dbReference type="SUPFAM" id="SSF56436">
    <property type="entry name" value="C-type lectin-like"/>
    <property type="match status" value="1"/>
</dbReference>
<evidence type="ECO:0000256" key="6">
    <source>
        <dbReference type="ARBA" id="ARBA00023136"/>
    </source>
</evidence>
<organism evidence="8 9">
    <name type="scientific">Kryptolebias marmoratus</name>
    <name type="common">Mangrove killifish</name>
    <name type="synonym">Rivulus marmoratus</name>
    <dbReference type="NCBI Taxonomy" id="37003"/>
    <lineage>
        <taxon>Eukaryota</taxon>
        <taxon>Metazoa</taxon>
        <taxon>Chordata</taxon>
        <taxon>Craniata</taxon>
        <taxon>Vertebrata</taxon>
        <taxon>Euteleostomi</taxon>
        <taxon>Actinopterygii</taxon>
        <taxon>Neopterygii</taxon>
        <taxon>Teleostei</taxon>
        <taxon>Neoteleostei</taxon>
        <taxon>Acanthomorphata</taxon>
        <taxon>Ovalentaria</taxon>
        <taxon>Atherinomorphae</taxon>
        <taxon>Cyprinodontiformes</taxon>
        <taxon>Rivulidae</taxon>
        <taxon>Kryptolebias</taxon>
    </lineage>
</organism>
<keyword evidence="6" id="KW-0472">Membrane</keyword>
<evidence type="ECO:0000313" key="9">
    <source>
        <dbReference type="Proteomes" id="UP000264800"/>
    </source>
</evidence>
<name>A0A3Q3B9N9_KRYMA</name>
<dbReference type="STRING" id="37003.ENSKMAP00000026125"/>
<keyword evidence="3" id="KW-0732">Signal</keyword>
<dbReference type="SMART" id="SM00034">
    <property type="entry name" value="CLECT"/>
    <property type="match status" value="1"/>
</dbReference>
<feature type="domain" description="C-type lectin" evidence="7">
    <location>
        <begin position="45"/>
        <end position="141"/>
    </location>
</feature>
<dbReference type="InterPro" id="IPR016187">
    <property type="entry name" value="CTDL_fold"/>
</dbReference>
<dbReference type="Gene3D" id="3.10.100.10">
    <property type="entry name" value="Mannose-Binding Protein A, subunit A"/>
    <property type="match status" value="1"/>
</dbReference>
<dbReference type="AlphaFoldDB" id="A0A3Q3B9N9"/>
<sequence>KIKMKKGNKKRHCSFSARHEKLFKEPQIQNIHICTGLEPNGGYCIGSGCFALFRDPTNFRTAQSLCNAKGGHLMTVRSSVSNDVLSILLGNLTGLMGFQWVTKDSESDFTNFVPSFNSSCSAHSCVSVNKEDGFKWRQTPCGHFDVPLVVFKPFLCSFYASGRCPAGK</sequence>
<evidence type="ECO:0000313" key="8">
    <source>
        <dbReference type="Ensembl" id="ENSKMAP00000026125.1"/>
    </source>
</evidence>
<accession>A0A3Q3B9N9</accession>
<dbReference type="InterPro" id="IPR001304">
    <property type="entry name" value="C-type_lectin-like"/>
</dbReference>
<dbReference type="PANTHER" id="PTHR14789:SF9">
    <property type="entry name" value="THROMBOMODULIN"/>
    <property type="match status" value="1"/>
</dbReference>
<dbReference type="InterPro" id="IPR016186">
    <property type="entry name" value="C-type_lectin-like/link_sf"/>
</dbReference>
<dbReference type="GO" id="GO:0016020">
    <property type="term" value="C:membrane"/>
    <property type="evidence" value="ECO:0007669"/>
    <property type="project" value="UniProtKB-SubCell"/>
</dbReference>
<protein>
    <recommendedName>
        <fullName evidence="7">C-type lectin domain-containing protein</fullName>
    </recommendedName>
</protein>
<dbReference type="GO" id="GO:0030246">
    <property type="term" value="F:carbohydrate binding"/>
    <property type="evidence" value="ECO:0007669"/>
    <property type="project" value="UniProtKB-KW"/>
</dbReference>
<reference evidence="8" key="2">
    <citation type="submission" date="2025-09" db="UniProtKB">
        <authorList>
            <consortium name="Ensembl"/>
        </authorList>
    </citation>
    <scope>IDENTIFICATION</scope>
</reference>
<evidence type="ECO:0000256" key="3">
    <source>
        <dbReference type="ARBA" id="ARBA00022729"/>
    </source>
</evidence>
<keyword evidence="5" id="KW-1133">Transmembrane helix</keyword>
<evidence type="ECO:0000256" key="1">
    <source>
        <dbReference type="ARBA" id="ARBA00004479"/>
    </source>
</evidence>
<dbReference type="PROSITE" id="PS50041">
    <property type="entry name" value="C_TYPE_LECTIN_2"/>
    <property type="match status" value="1"/>
</dbReference>
<dbReference type="Pfam" id="PF00059">
    <property type="entry name" value="Lectin_C"/>
    <property type="match status" value="1"/>
</dbReference>